<keyword evidence="1" id="KW-1015">Disulfide bond</keyword>
<accession>A0A9P0NIR5</accession>
<sequence length="273" mass="30404">MLLNQRLRLSGGLLALGVVALFAAHPSPIRGGSSHNLESHQYKDSRKCLLQLTARTLGCGGGGGGVKRTVVTTKRRPDKRQHGGGATDNDLDQNNNNFDYNYDDDDGGGGGDGGDGAETRQTFYEPPLITDPRDRMLPVIYSPRPMYAPPRHPQQQSHQQQPPYNRYDEQGVGPINQFEMPIIIGSYQNVDVKLNQDMLPECPPTEDGFERFACPSPDKEGRFRCIDDHVLCDGYIDCPNGDDEDRKNCFFFKTTKAHLDILADALLRWARGR</sequence>
<name>A0A9P0NIR5_APHGO</name>
<keyword evidence="6" id="KW-1185">Reference proteome</keyword>
<dbReference type="Proteomes" id="UP001154329">
    <property type="component" value="Chromosome 2"/>
</dbReference>
<dbReference type="AlphaFoldDB" id="A0A9P0NIR5"/>
<dbReference type="InterPro" id="IPR036055">
    <property type="entry name" value="LDL_receptor-like_sf"/>
</dbReference>
<proteinExistence type="predicted"/>
<dbReference type="PROSITE" id="PS50068">
    <property type="entry name" value="LDLRA_2"/>
    <property type="match status" value="1"/>
</dbReference>
<evidence type="ECO:0000256" key="2">
    <source>
        <dbReference type="PROSITE-ProRule" id="PRU00124"/>
    </source>
</evidence>
<keyword evidence="4" id="KW-0732">Signal</keyword>
<dbReference type="PANTHER" id="PTHR21105:SF0">
    <property type="entry name" value="GH16255P"/>
    <property type="match status" value="1"/>
</dbReference>
<reference evidence="5" key="2">
    <citation type="submission" date="2022-10" db="EMBL/GenBank/DDBJ databases">
        <authorList>
            <consortium name="ENA_rothamsted_submissions"/>
            <consortium name="culmorum"/>
            <person name="King R."/>
        </authorList>
    </citation>
    <scope>NUCLEOTIDE SEQUENCE</scope>
</reference>
<evidence type="ECO:0000256" key="1">
    <source>
        <dbReference type="ARBA" id="ARBA00023157"/>
    </source>
</evidence>
<dbReference type="SUPFAM" id="SSF57424">
    <property type="entry name" value="LDL receptor-like module"/>
    <property type="match status" value="1"/>
</dbReference>
<dbReference type="GO" id="GO:0043410">
    <property type="term" value="P:positive regulation of MAPK cascade"/>
    <property type="evidence" value="ECO:0007669"/>
    <property type="project" value="TreeGrafter"/>
</dbReference>
<evidence type="ECO:0000313" key="6">
    <source>
        <dbReference type="Proteomes" id="UP001154329"/>
    </source>
</evidence>
<organism evidence="5 6">
    <name type="scientific">Aphis gossypii</name>
    <name type="common">Cotton aphid</name>
    <dbReference type="NCBI Taxonomy" id="80765"/>
    <lineage>
        <taxon>Eukaryota</taxon>
        <taxon>Metazoa</taxon>
        <taxon>Ecdysozoa</taxon>
        <taxon>Arthropoda</taxon>
        <taxon>Hexapoda</taxon>
        <taxon>Insecta</taxon>
        <taxon>Pterygota</taxon>
        <taxon>Neoptera</taxon>
        <taxon>Paraneoptera</taxon>
        <taxon>Hemiptera</taxon>
        <taxon>Sternorrhyncha</taxon>
        <taxon>Aphidomorpha</taxon>
        <taxon>Aphidoidea</taxon>
        <taxon>Aphididae</taxon>
        <taxon>Aphidini</taxon>
        <taxon>Aphis</taxon>
        <taxon>Aphis</taxon>
    </lineage>
</organism>
<feature type="region of interest" description="Disordered" evidence="3">
    <location>
        <begin position="61"/>
        <end position="166"/>
    </location>
</feature>
<dbReference type="GO" id="GO:0043195">
    <property type="term" value="C:terminal bouton"/>
    <property type="evidence" value="ECO:0007669"/>
    <property type="project" value="TreeGrafter"/>
</dbReference>
<feature type="compositionally biased region" description="Low complexity" evidence="3">
    <location>
        <begin position="153"/>
        <end position="163"/>
    </location>
</feature>
<dbReference type="SMART" id="SM00192">
    <property type="entry name" value="LDLa"/>
    <property type="match status" value="1"/>
</dbReference>
<feature type="chain" id="PRO_5040133089" evidence="4">
    <location>
        <begin position="32"/>
        <end position="273"/>
    </location>
</feature>
<dbReference type="GO" id="GO:0030297">
    <property type="term" value="F:transmembrane receptor protein tyrosine kinase activator activity"/>
    <property type="evidence" value="ECO:0007669"/>
    <property type="project" value="TreeGrafter"/>
</dbReference>
<evidence type="ECO:0000256" key="4">
    <source>
        <dbReference type="SAM" id="SignalP"/>
    </source>
</evidence>
<evidence type="ECO:0000256" key="3">
    <source>
        <dbReference type="SAM" id="MobiDB-lite"/>
    </source>
</evidence>
<gene>
    <name evidence="5" type="ORF">APHIGO_LOCUS5031</name>
</gene>
<evidence type="ECO:0000313" key="5">
    <source>
        <dbReference type="EMBL" id="CAH1723075.1"/>
    </source>
</evidence>
<dbReference type="OrthoDB" id="6417936at2759"/>
<dbReference type="InterPro" id="IPR002172">
    <property type="entry name" value="LDrepeatLR_classA_rpt"/>
</dbReference>
<dbReference type="Gene3D" id="2.40.128.620">
    <property type="match status" value="1"/>
</dbReference>
<comment type="caution">
    <text evidence="2">Lacks conserved residue(s) required for the propagation of feature annotation.</text>
</comment>
<dbReference type="CDD" id="cd00112">
    <property type="entry name" value="LDLa"/>
    <property type="match status" value="1"/>
</dbReference>
<feature type="signal peptide" evidence="4">
    <location>
        <begin position="1"/>
        <end position="31"/>
    </location>
</feature>
<protein>
    <submittedName>
        <fullName evidence="5">Uncharacterized protein</fullName>
    </submittedName>
</protein>
<dbReference type="PROSITE" id="PS01209">
    <property type="entry name" value="LDLRA_1"/>
    <property type="match status" value="1"/>
</dbReference>
<dbReference type="PANTHER" id="PTHR21105">
    <property type="entry name" value="GH16255P"/>
    <property type="match status" value="1"/>
</dbReference>
<dbReference type="EMBL" id="OU899035">
    <property type="protein sequence ID" value="CAH1723075.1"/>
    <property type="molecule type" value="Genomic_DNA"/>
</dbReference>
<reference evidence="5" key="1">
    <citation type="submission" date="2022-02" db="EMBL/GenBank/DDBJ databases">
        <authorList>
            <person name="King R."/>
        </authorList>
    </citation>
    <scope>NUCLEOTIDE SEQUENCE</scope>
</reference>
<dbReference type="InterPro" id="IPR023415">
    <property type="entry name" value="LDLR_class-A_CS"/>
</dbReference>